<keyword evidence="17" id="KW-1185">Reference proteome</keyword>
<gene>
    <name evidence="16" type="primary">cls</name>
    <name evidence="16" type="ORF">CGZ90_03935</name>
</gene>
<feature type="active site" evidence="13">
    <location>
        <position position="243"/>
    </location>
</feature>
<dbReference type="RefSeq" id="WP_094251022.1">
    <property type="nucleotide sequence ID" value="NZ_JBHLXL010000001.1"/>
</dbReference>
<keyword evidence="11 13" id="KW-1208">Phospholipid metabolism</keyword>
<comment type="function">
    <text evidence="12 13">Catalyzes the reversible phosphatidyl group transfer from one phosphatidylglycerol molecule to another to form cardiolipin (CL) (diphosphatidylglycerol) and glycerol.</text>
</comment>
<comment type="catalytic activity">
    <reaction evidence="13">
        <text>2 a 1,2-diacyl-sn-glycero-3-phospho-(1'-sn-glycerol) = a cardiolipin + glycerol</text>
        <dbReference type="Rhea" id="RHEA:31451"/>
        <dbReference type="ChEBI" id="CHEBI:17754"/>
        <dbReference type="ChEBI" id="CHEBI:62237"/>
        <dbReference type="ChEBI" id="CHEBI:64716"/>
    </reaction>
</comment>
<evidence type="ECO:0000256" key="13">
    <source>
        <dbReference type="HAMAP-Rule" id="MF_01916"/>
    </source>
</evidence>
<dbReference type="GO" id="GO:0005886">
    <property type="term" value="C:plasma membrane"/>
    <property type="evidence" value="ECO:0007669"/>
    <property type="project" value="UniProtKB-SubCell"/>
</dbReference>
<dbReference type="CDD" id="cd09112">
    <property type="entry name" value="PLDc_CLS_2"/>
    <property type="match status" value="1"/>
</dbReference>
<keyword evidence="4 13" id="KW-0808">Transferase</keyword>
<dbReference type="FunFam" id="3.30.870.10:FF:000014">
    <property type="entry name" value="Cardiolipin synthase"/>
    <property type="match status" value="1"/>
</dbReference>
<dbReference type="SUPFAM" id="SSF56024">
    <property type="entry name" value="Phospholipase D/nuclease"/>
    <property type="match status" value="2"/>
</dbReference>
<evidence type="ECO:0000256" key="14">
    <source>
        <dbReference type="NCBIfam" id="TIGR04265"/>
    </source>
</evidence>
<accession>A0A235FCU8</accession>
<dbReference type="HAMAP" id="MF_01916">
    <property type="entry name" value="Cardiolipin_synth_Cls"/>
    <property type="match status" value="1"/>
</dbReference>
<evidence type="ECO:0000256" key="3">
    <source>
        <dbReference type="ARBA" id="ARBA00022516"/>
    </source>
</evidence>
<feature type="active site" evidence="13">
    <location>
        <position position="422"/>
    </location>
</feature>
<evidence type="ECO:0000256" key="7">
    <source>
        <dbReference type="ARBA" id="ARBA00022989"/>
    </source>
</evidence>
<keyword evidence="10 13" id="KW-0594">Phospholipid biosynthesis</keyword>
<evidence type="ECO:0000313" key="16">
    <source>
        <dbReference type="EMBL" id="OYD59062.1"/>
    </source>
</evidence>
<protein>
    <recommendedName>
        <fullName evidence="13 14">Cardiolipin synthase</fullName>
        <shortName evidence="13">CL synthase</shortName>
        <ecNumber evidence="13 14">2.7.8.-</ecNumber>
    </recommendedName>
</protein>
<dbReference type="Pfam" id="PF13396">
    <property type="entry name" value="PLDc_N"/>
    <property type="match status" value="1"/>
</dbReference>
<feature type="active site" evidence="13">
    <location>
        <position position="250"/>
    </location>
</feature>
<evidence type="ECO:0000256" key="5">
    <source>
        <dbReference type="ARBA" id="ARBA00022692"/>
    </source>
</evidence>
<dbReference type="InterPro" id="IPR025202">
    <property type="entry name" value="PLD-like_dom"/>
</dbReference>
<dbReference type="EMBL" id="NOII01000001">
    <property type="protein sequence ID" value="OYD59062.1"/>
    <property type="molecule type" value="Genomic_DNA"/>
</dbReference>
<keyword evidence="9 13" id="KW-0472">Membrane</keyword>
<feature type="active site" evidence="13">
    <location>
        <position position="424"/>
    </location>
</feature>
<dbReference type="InterPro" id="IPR001736">
    <property type="entry name" value="PLipase_D/transphosphatidylase"/>
</dbReference>
<dbReference type="NCBIfam" id="TIGR04265">
    <property type="entry name" value="bac_cardiolipin"/>
    <property type="match status" value="1"/>
</dbReference>
<feature type="transmembrane region" description="Helical" evidence="13">
    <location>
        <begin position="7"/>
        <end position="24"/>
    </location>
</feature>
<dbReference type="InterPro" id="IPR027379">
    <property type="entry name" value="CLS_N"/>
</dbReference>
<dbReference type="Gene3D" id="3.30.870.10">
    <property type="entry name" value="Endonuclease Chain A"/>
    <property type="match status" value="2"/>
</dbReference>
<dbReference type="AlphaFoldDB" id="A0A235FCU8"/>
<evidence type="ECO:0000256" key="9">
    <source>
        <dbReference type="ARBA" id="ARBA00023136"/>
    </source>
</evidence>
<evidence type="ECO:0000313" key="17">
    <source>
        <dbReference type="Proteomes" id="UP000215059"/>
    </source>
</evidence>
<proteinExistence type="inferred from homology"/>
<evidence type="ECO:0000256" key="11">
    <source>
        <dbReference type="ARBA" id="ARBA00023264"/>
    </source>
</evidence>
<name>A0A235FCU8_9BACL</name>
<evidence type="ECO:0000256" key="12">
    <source>
        <dbReference type="ARBA" id="ARBA00057569"/>
    </source>
</evidence>
<evidence type="ECO:0000256" key="4">
    <source>
        <dbReference type="ARBA" id="ARBA00022679"/>
    </source>
</evidence>
<feature type="active site" evidence="13">
    <location>
        <position position="245"/>
    </location>
</feature>
<dbReference type="FunFam" id="3.30.870.10:FF:000021">
    <property type="entry name" value="Cardiolipin synthase"/>
    <property type="match status" value="1"/>
</dbReference>
<feature type="domain" description="PLD phosphodiesterase" evidence="15">
    <location>
        <begin position="238"/>
        <end position="265"/>
    </location>
</feature>
<dbReference type="EC" id="2.7.8.-" evidence="13 14"/>
<dbReference type="OrthoDB" id="9762009at2"/>
<evidence type="ECO:0000256" key="8">
    <source>
        <dbReference type="ARBA" id="ARBA00023098"/>
    </source>
</evidence>
<comment type="similarity">
    <text evidence="13">Belongs to the phospholipase D family. Cardiolipin synthase subfamily.</text>
</comment>
<dbReference type="SMART" id="SM00155">
    <property type="entry name" value="PLDc"/>
    <property type="match status" value="2"/>
</dbReference>
<evidence type="ECO:0000256" key="2">
    <source>
        <dbReference type="ARBA" id="ARBA00022475"/>
    </source>
</evidence>
<dbReference type="PROSITE" id="PS50035">
    <property type="entry name" value="PLD"/>
    <property type="match status" value="2"/>
</dbReference>
<reference evidence="16 17" key="1">
    <citation type="submission" date="2017-07" db="EMBL/GenBank/DDBJ databases">
        <title>Fictibacillus sp. nov. GDSW-R2A3 Genome sequencing and assembly.</title>
        <authorList>
            <person name="Mayilraj S."/>
        </authorList>
    </citation>
    <scope>NUCLEOTIDE SEQUENCE [LARGE SCALE GENOMIC DNA]</scope>
    <source>
        <strain evidence="16 17">GDSW-R2A3</strain>
    </source>
</reference>
<feature type="transmembrane region" description="Helical" evidence="13">
    <location>
        <begin position="59"/>
        <end position="79"/>
    </location>
</feature>
<dbReference type="Pfam" id="PF13091">
    <property type="entry name" value="PLDc_2"/>
    <property type="match status" value="2"/>
</dbReference>
<evidence type="ECO:0000256" key="1">
    <source>
        <dbReference type="ARBA" id="ARBA00004651"/>
    </source>
</evidence>
<evidence type="ECO:0000256" key="10">
    <source>
        <dbReference type="ARBA" id="ARBA00023209"/>
    </source>
</evidence>
<dbReference type="InterPro" id="IPR022924">
    <property type="entry name" value="Cardiolipin_synthase"/>
</dbReference>
<evidence type="ECO:0000256" key="6">
    <source>
        <dbReference type="ARBA" id="ARBA00022737"/>
    </source>
</evidence>
<feature type="domain" description="PLD phosphodiesterase" evidence="15">
    <location>
        <begin position="417"/>
        <end position="444"/>
    </location>
</feature>
<keyword evidence="6" id="KW-0677">Repeat</keyword>
<keyword evidence="2 13" id="KW-1003">Cell membrane</keyword>
<dbReference type="CDD" id="cd09110">
    <property type="entry name" value="PLDc_CLS_1"/>
    <property type="match status" value="1"/>
</dbReference>
<feature type="active site" evidence="13">
    <location>
        <position position="429"/>
    </location>
</feature>
<feature type="transmembrane region" description="Helical" evidence="13">
    <location>
        <begin position="30"/>
        <end position="50"/>
    </location>
</feature>
<evidence type="ECO:0000259" key="15">
    <source>
        <dbReference type="PROSITE" id="PS50035"/>
    </source>
</evidence>
<dbReference type="InterPro" id="IPR030874">
    <property type="entry name" value="Cardiolipin_synth_Firmi"/>
</dbReference>
<dbReference type="Proteomes" id="UP000215059">
    <property type="component" value="Unassembled WGS sequence"/>
</dbReference>
<keyword evidence="7 13" id="KW-1133">Transmembrane helix</keyword>
<keyword evidence="8 13" id="KW-0443">Lipid metabolism</keyword>
<keyword evidence="3 13" id="KW-0444">Lipid biosynthesis</keyword>
<dbReference type="GO" id="GO:0008808">
    <property type="term" value="F:cardiolipin synthase activity"/>
    <property type="evidence" value="ECO:0007669"/>
    <property type="project" value="UniProtKB-UniRule"/>
</dbReference>
<comment type="subcellular location">
    <subcellularLocation>
        <location evidence="1 13">Cell membrane</location>
        <topology evidence="1 13">Multi-pass membrane protein</topology>
    </subcellularLocation>
</comment>
<dbReference type="PANTHER" id="PTHR21248:SF20">
    <property type="entry name" value="CARDIOLIPIN SYNTHASE YWIE-RELATED"/>
    <property type="match status" value="1"/>
</dbReference>
<sequence>MKKTAKIAVFLILLTVLIVVSYIMRDHSFFTGFSILFSVTALFIAVVISLENRHPSSTLAWLIVLALFPFLGFVVYMFVGQSYRKKKMFYKKSLEDEDIYVRVENSLQQEKCEFGWMEDRQKQFLNLASKLGKTPVSFASETEVLANGDEKFAALFDLIDKAERHLHLEYYIIRHDKTGTTLKDKLIKKAREGVEIRFLYDAVGCLALSPSFISELRSAGVNMEPFFPVKLPYFNQKINFRNHRKIVVADGQYGLVGGLNIGDEYMGLSPYYGFWRDTHLKITGEAVNSLQLIFLQDWRHATGEKLVPEYFIHKWGNPGGKNQGGVQLIAGGPDNEWEVMKNLYFSMIVSAKKSVWIASPYFVPDEEIYMALKVAALSGIDVKILVPDKPDKKTVFYASRSYFGDLLKAGAEIYEYEKGFMHSKFVIVDGEIASVGTCNMDMRSFHLNFEVNAFLYNTKSISSLSLYFEKDLTFSKKMTLLDFNNRKLRNRVFESLARLLSPLL</sequence>
<dbReference type="PANTHER" id="PTHR21248">
    <property type="entry name" value="CARDIOLIPIN SYNTHASE"/>
    <property type="match status" value="1"/>
</dbReference>
<organism evidence="16 17">
    <name type="scientific">Fictibacillus aquaticus</name>
    <dbReference type="NCBI Taxonomy" id="2021314"/>
    <lineage>
        <taxon>Bacteria</taxon>
        <taxon>Bacillati</taxon>
        <taxon>Bacillota</taxon>
        <taxon>Bacilli</taxon>
        <taxon>Bacillales</taxon>
        <taxon>Fictibacillaceae</taxon>
        <taxon>Fictibacillus</taxon>
    </lineage>
</organism>
<keyword evidence="5 13" id="KW-0812">Transmembrane</keyword>
<comment type="caution">
    <text evidence="16">The sequence shown here is derived from an EMBL/GenBank/DDBJ whole genome shotgun (WGS) entry which is preliminary data.</text>
</comment>
<dbReference type="GO" id="GO:0032049">
    <property type="term" value="P:cardiolipin biosynthetic process"/>
    <property type="evidence" value="ECO:0007669"/>
    <property type="project" value="UniProtKB-UniRule"/>
</dbReference>